<organism evidence="1 2">
    <name type="scientific">Trifolium subterraneum</name>
    <name type="common">Subterranean clover</name>
    <dbReference type="NCBI Taxonomy" id="3900"/>
    <lineage>
        <taxon>Eukaryota</taxon>
        <taxon>Viridiplantae</taxon>
        <taxon>Streptophyta</taxon>
        <taxon>Embryophyta</taxon>
        <taxon>Tracheophyta</taxon>
        <taxon>Spermatophyta</taxon>
        <taxon>Magnoliopsida</taxon>
        <taxon>eudicotyledons</taxon>
        <taxon>Gunneridae</taxon>
        <taxon>Pentapetalae</taxon>
        <taxon>rosids</taxon>
        <taxon>fabids</taxon>
        <taxon>Fabales</taxon>
        <taxon>Fabaceae</taxon>
        <taxon>Papilionoideae</taxon>
        <taxon>50 kb inversion clade</taxon>
        <taxon>NPAAA clade</taxon>
        <taxon>Hologalegina</taxon>
        <taxon>IRL clade</taxon>
        <taxon>Trifolieae</taxon>
        <taxon>Trifolium</taxon>
    </lineage>
</organism>
<dbReference type="Proteomes" id="UP000242715">
    <property type="component" value="Unassembled WGS sequence"/>
</dbReference>
<sequence length="71" mass="8069">MENNNQTIIDEDDLLFHVVPMKLTYFDLLTFPKNNFLPTASLGSFIKITNNTSSNFTVNNVLITNPDLDHP</sequence>
<dbReference type="InterPro" id="IPR052806">
    <property type="entry name" value="Fasciclin-like_AGP"/>
</dbReference>
<dbReference type="AlphaFoldDB" id="A0A2Z6NER9"/>
<gene>
    <name evidence="1" type="ORF">TSUD_144210</name>
</gene>
<keyword evidence="2" id="KW-1185">Reference proteome</keyword>
<dbReference type="EMBL" id="DF973571">
    <property type="protein sequence ID" value="GAU34890.1"/>
    <property type="molecule type" value="Genomic_DNA"/>
</dbReference>
<proteinExistence type="predicted"/>
<dbReference type="PANTHER" id="PTHR33985:SF15">
    <property type="entry name" value="FASCICLIN-LIKE ARABINOGALACTAN PROTEIN 19"/>
    <property type="match status" value="1"/>
</dbReference>
<reference evidence="2" key="1">
    <citation type="journal article" date="2017" name="Front. Plant Sci.">
        <title>Climate Clever Clovers: New Paradigm to Reduce the Environmental Footprint of Ruminants by Breeding Low Methanogenic Forages Utilizing Haplotype Variation.</title>
        <authorList>
            <person name="Kaur P."/>
            <person name="Appels R."/>
            <person name="Bayer P.E."/>
            <person name="Keeble-Gagnere G."/>
            <person name="Wang J."/>
            <person name="Hirakawa H."/>
            <person name="Shirasawa K."/>
            <person name="Vercoe P."/>
            <person name="Stefanova K."/>
            <person name="Durmic Z."/>
            <person name="Nichols P."/>
            <person name="Revell C."/>
            <person name="Isobe S.N."/>
            <person name="Edwards D."/>
            <person name="Erskine W."/>
        </authorList>
    </citation>
    <scope>NUCLEOTIDE SEQUENCE [LARGE SCALE GENOMIC DNA]</scope>
    <source>
        <strain evidence="2">cv. Daliak</strain>
    </source>
</reference>
<dbReference type="PANTHER" id="PTHR33985">
    <property type="entry name" value="OS02G0491300 PROTEIN-RELATED"/>
    <property type="match status" value="1"/>
</dbReference>
<evidence type="ECO:0000313" key="2">
    <source>
        <dbReference type="Proteomes" id="UP000242715"/>
    </source>
</evidence>
<evidence type="ECO:0000313" key="1">
    <source>
        <dbReference type="EMBL" id="GAU34890.1"/>
    </source>
</evidence>
<accession>A0A2Z6NER9</accession>
<name>A0A2Z6NER9_TRISU</name>
<protein>
    <submittedName>
        <fullName evidence="1">Uncharacterized protein</fullName>
    </submittedName>
</protein>